<keyword evidence="6 7" id="KW-0472">Membrane</keyword>
<keyword evidence="5 8" id="KW-1133">Transmembrane helix</keyword>
<feature type="transmembrane region" description="Helical" evidence="8">
    <location>
        <begin position="249"/>
        <end position="272"/>
    </location>
</feature>
<evidence type="ECO:0000256" key="4">
    <source>
        <dbReference type="ARBA" id="ARBA00022692"/>
    </source>
</evidence>
<dbReference type="RefSeq" id="WP_012464671.1">
    <property type="nucleotide sequence ID" value="NC_010794.1"/>
</dbReference>
<feature type="transmembrane region" description="Helical" evidence="8">
    <location>
        <begin position="39"/>
        <end position="62"/>
    </location>
</feature>
<feature type="transmembrane region" description="Helical" evidence="8">
    <location>
        <begin position="357"/>
        <end position="377"/>
    </location>
</feature>
<dbReference type="AlphaFoldDB" id="B3E0G2"/>
<comment type="subcellular location">
    <subcellularLocation>
        <location evidence="1">Membrane</location>
        <topology evidence="1">Multi-pass membrane protein</topology>
    </subcellularLocation>
</comment>
<dbReference type="InterPro" id="IPR026030">
    <property type="entry name" value="Pur-cyt_permease_Fcy2/21/22"/>
</dbReference>
<reference evidence="9 10" key="1">
    <citation type="journal article" date="2008" name="Biol. Direct">
        <title>Complete genome sequence of the extremely acidophilic methanotroph isolate V4, Methylacidiphilum infernorum, a representative of the bacterial phylum Verrucomicrobia.</title>
        <authorList>
            <person name="Hou S."/>
            <person name="Makarova K.S."/>
            <person name="Saw J.H."/>
            <person name="Senin P."/>
            <person name="Ly B.V."/>
            <person name="Zhou Z."/>
            <person name="Ren Y."/>
            <person name="Wang J."/>
            <person name="Galperin M.Y."/>
            <person name="Omelchenko M.V."/>
            <person name="Wolf Y.I."/>
            <person name="Yutin N."/>
            <person name="Koonin E.V."/>
            <person name="Stott M.B."/>
            <person name="Mountain B.W."/>
            <person name="Crowe M.A."/>
            <person name="Smirnova A.V."/>
            <person name="Dunfield P.F."/>
            <person name="Feng L."/>
            <person name="Wang L."/>
            <person name="Alam M."/>
        </authorList>
    </citation>
    <scope>NUCLEOTIDE SEQUENCE [LARGE SCALE GENOMIC DNA]</scope>
    <source>
        <strain evidence="10">Isolate V4</strain>
    </source>
</reference>
<feature type="transmembrane region" description="Helical" evidence="8">
    <location>
        <begin position="211"/>
        <end position="228"/>
    </location>
</feature>
<dbReference type="Pfam" id="PF02133">
    <property type="entry name" value="Transp_cyt_pur"/>
    <property type="match status" value="1"/>
</dbReference>
<dbReference type="Gene3D" id="1.10.4160.10">
    <property type="entry name" value="Hydantoin permease"/>
    <property type="match status" value="1"/>
</dbReference>
<dbReference type="PIRSF" id="PIRSF002744">
    <property type="entry name" value="Pur-cyt_permease"/>
    <property type="match status" value="1"/>
</dbReference>
<feature type="transmembrane region" description="Helical" evidence="8">
    <location>
        <begin position="389"/>
        <end position="408"/>
    </location>
</feature>
<comment type="similarity">
    <text evidence="2 7">Belongs to the purine-cytosine permease (2.A.39) family.</text>
</comment>
<evidence type="ECO:0000256" key="2">
    <source>
        <dbReference type="ARBA" id="ARBA00008974"/>
    </source>
</evidence>
<evidence type="ECO:0000256" key="8">
    <source>
        <dbReference type="SAM" id="Phobius"/>
    </source>
</evidence>
<feature type="transmembrane region" description="Helical" evidence="8">
    <location>
        <begin position="172"/>
        <end position="191"/>
    </location>
</feature>
<sequence length="493" mass="53985">MKKETPFQAKKKAPPLKAGGVEWVDCQEVHAQPKSLFRLWMAANVNIATLGTGAIATTLLVLPFWKAILAIIASSLLGSLTLGFFSTYGVRYDVPMIAISERWFGSTGNRVFSLFSFLSGTGWFAVNTAVCAYALERSLPIHPVLAIFLLSLAQTLFASVGNKLILKAENACYLILLSLFTVITAFCLLSLPTGSYLAPNPGSRGEIPGAWILMINIGLSNFSGWLPFAADYSRGMGQTQKNRSIEKEVFWYAFLGSFFSTSWVEILGAFLGKSIRSENPTDLLFTLLPSSLHLLLAAAIVIGTISANMINLYSAGLCLLGTGIRIPFCQASIFVGITGLGAALFGYRHFYQRFEEFLFLLDFLVLPRMAILAITHLRTRTSRIPLLKSGTIGFLCWLLGVIVSIPWIRQEPLFIGRMAATYPQLGDLSFLLGCTVSSLSYWIFTKPVQEFAPPTEVNPLASLNNRPTPGPQLRFVEESCTLRDNGSSLPGTE</sequence>
<proteinExistence type="inferred from homology"/>
<dbReference type="Proteomes" id="UP000009149">
    <property type="component" value="Chromosome"/>
</dbReference>
<dbReference type="PANTHER" id="PTHR31806">
    <property type="entry name" value="PURINE-CYTOSINE PERMEASE FCY2-RELATED"/>
    <property type="match status" value="1"/>
</dbReference>
<dbReference type="PANTHER" id="PTHR31806:SF1">
    <property type="entry name" value="PURINE-CYTOSINE PERMEASE FCY2-RELATED"/>
    <property type="match status" value="1"/>
</dbReference>
<dbReference type="KEGG" id="min:Minf_2337"/>
<evidence type="ECO:0000256" key="3">
    <source>
        <dbReference type="ARBA" id="ARBA00022448"/>
    </source>
</evidence>
<dbReference type="GO" id="GO:0022857">
    <property type="term" value="F:transmembrane transporter activity"/>
    <property type="evidence" value="ECO:0007669"/>
    <property type="project" value="InterPro"/>
</dbReference>
<evidence type="ECO:0000313" key="9">
    <source>
        <dbReference type="EMBL" id="ACD84391.1"/>
    </source>
</evidence>
<feature type="transmembrane region" description="Helical" evidence="8">
    <location>
        <begin position="292"/>
        <end position="314"/>
    </location>
</feature>
<evidence type="ECO:0000256" key="6">
    <source>
        <dbReference type="ARBA" id="ARBA00023136"/>
    </source>
</evidence>
<keyword evidence="3 7" id="KW-0813">Transport</keyword>
<dbReference type="HOGENOM" id="CLU_026016_3_0_0"/>
<gene>
    <name evidence="9" type="ordered locus">Minf_2337</name>
</gene>
<feature type="transmembrane region" description="Helical" evidence="8">
    <location>
        <begin position="326"/>
        <end position="345"/>
    </location>
</feature>
<feature type="transmembrane region" description="Helical" evidence="8">
    <location>
        <begin position="141"/>
        <end position="160"/>
    </location>
</feature>
<evidence type="ECO:0000256" key="7">
    <source>
        <dbReference type="PIRNR" id="PIRNR002744"/>
    </source>
</evidence>
<protein>
    <submittedName>
        <fullName evidence="9">Purine-cytosine permease or related protein</fullName>
    </submittedName>
</protein>
<organism evidence="9 10">
    <name type="scientific">Methylacidiphilum infernorum (isolate V4)</name>
    <name type="common">Methylokorus infernorum (strain V4)</name>
    <dbReference type="NCBI Taxonomy" id="481448"/>
    <lineage>
        <taxon>Bacteria</taxon>
        <taxon>Pseudomonadati</taxon>
        <taxon>Verrucomicrobiota</taxon>
        <taxon>Methylacidiphilae</taxon>
        <taxon>Methylacidiphilales</taxon>
        <taxon>Methylacidiphilaceae</taxon>
        <taxon>Methylacidiphilum (ex Ratnadevi et al. 2023)</taxon>
    </lineage>
</organism>
<evidence type="ECO:0000256" key="1">
    <source>
        <dbReference type="ARBA" id="ARBA00004141"/>
    </source>
</evidence>
<dbReference type="EMBL" id="CP000975">
    <property type="protein sequence ID" value="ACD84391.1"/>
    <property type="molecule type" value="Genomic_DNA"/>
</dbReference>
<dbReference type="InterPro" id="IPR001248">
    <property type="entry name" value="Pur-cyt_permease"/>
</dbReference>
<name>B3E0G2_METI4</name>
<keyword evidence="4 8" id="KW-0812">Transmembrane</keyword>
<feature type="transmembrane region" description="Helical" evidence="8">
    <location>
        <begin position="111"/>
        <end position="135"/>
    </location>
</feature>
<dbReference type="GO" id="GO:0005886">
    <property type="term" value="C:plasma membrane"/>
    <property type="evidence" value="ECO:0007669"/>
    <property type="project" value="TreeGrafter"/>
</dbReference>
<accession>B3E0G2</accession>
<dbReference type="STRING" id="481448.Minf_2337"/>
<evidence type="ECO:0000256" key="5">
    <source>
        <dbReference type="ARBA" id="ARBA00022989"/>
    </source>
</evidence>
<evidence type="ECO:0000313" key="10">
    <source>
        <dbReference type="Proteomes" id="UP000009149"/>
    </source>
</evidence>
<dbReference type="eggNOG" id="COG1457">
    <property type="taxonomic scope" value="Bacteria"/>
</dbReference>
<feature type="transmembrane region" description="Helical" evidence="8">
    <location>
        <begin position="68"/>
        <end position="90"/>
    </location>
</feature>